<dbReference type="PANTHER" id="PTHR23253">
    <property type="entry name" value="EUKARYOTIC TRANSLATION INITIATION FACTOR 4 GAMMA"/>
    <property type="match status" value="1"/>
</dbReference>
<sequence length="124" mass="14213">MEPTYCPLYALLCSDLNKELPSFSSDEFGRKVIFRQILVNNCQETFEGADYLRAEIRQMTIAEQEMEHKDKEIMVKLTLTLQIRDGSGQSTQNFDDDVPVHPPLLPRILAQYSSTEQSGEINLE</sequence>
<organism evidence="1">
    <name type="scientific">Davidia involucrata</name>
    <name type="common">Dove tree</name>
    <dbReference type="NCBI Taxonomy" id="16924"/>
    <lineage>
        <taxon>Eukaryota</taxon>
        <taxon>Viridiplantae</taxon>
        <taxon>Streptophyta</taxon>
        <taxon>Embryophyta</taxon>
        <taxon>Tracheophyta</taxon>
        <taxon>Spermatophyta</taxon>
        <taxon>Magnoliopsida</taxon>
        <taxon>eudicotyledons</taxon>
        <taxon>Gunneridae</taxon>
        <taxon>Pentapetalae</taxon>
        <taxon>asterids</taxon>
        <taxon>Cornales</taxon>
        <taxon>Nyssaceae</taxon>
        <taxon>Davidia</taxon>
    </lineage>
</organism>
<keyword evidence="1" id="KW-0648">Protein biosynthesis</keyword>
<dbReference type="Gene3D" id="1.25.40.180">
    <property type="match status" value="1"/>
</dbReference>
<dbReference type="GO" id="GO:0016281">
    <property type="term" value="C:eukaryotic translation initiation factor 4F complex"/>
    <property type="evidence" value="ECO:0007669"/>
    <property type="project" value="TreeGrafter"/>
</dbReference>
<proteinExistence type="predicted"/>
<dbReference type="GO" id="GO:0003729">
    <property type="term" value="F:mRNA binding"/>
    <property type="evidence" value="ECO:0007669"/>
    <property type="project" value="TreeGrafter"/>
</dbReference>
<dbReference type="InterPro" id="IPR016024">
    <property type="entry name" value="ARM-type_fold"/>
</dbReference>
<name>A0A5B7B7B8_DAVIN</name>
<reference evidence="1" key="1">
    <citation type="submission" date="2019-08" db="EMBL/GenBank/DDBJ databases">
        <title>Reference gene set and small RNA set construction with multiple tissues from Davidia involucrata Baill.</title>
        <authorList>
            <person name="Yang H."/>
            <person name="Zhou C."/>
            <person name="Li G."/>
            <person name="Wang J."/>
            <person name="Gao P."/>
            <person name="Wang M."/>
            <person name="Wang R."/>
            <person name="Zhao Y."/>
        </authorList>
    </citation>
    <scope>NUCLEOTIDE SEQUENCE</scope>
    <source>
        <tissue evidence="1">Mixed with DoveR01_LX</tissue>
    </source>
</reference>
<accession>A0A5B7B7B8</accession>
<dbReference type="EMBL" id="GHES01033695">
    <property type="protein sequence ID" value="MPA64254.1"/>
    <property type="molecule type" value="Transcribed_RNA"/>
</dbReference>
<gene>
    <name evidence="1" type="ORF">Din_033695</name>
</gene>
<dbReference type="SUPFAM" id="SSF48371">
    <property type="entry name" value="ARM repeat"/>
    <property type="match status" value="1"/>
</dbReference>
<dbReference type="AlphaFoldDB" id="A0A5B7B7B8"/>
<evidence type="ECO:0000313" key="1">
    <source>
        <dbReference type="EMBL" id="MPA64254.1"/>
    </source>
</evidence>
<keyword evidence="1" id="KW-0396">Initiation factor</keyword>
<protein>
    <submittedName>
        <fullName evidence="1">Putative translation initiation factor eIF(Iso)4G</fullName>
    </submittedName>
</protein>
<dbReference type="PANTHER" id="PTHR23253:SF53">
    <property type="entry name" value="EUKARYOTIC TRANSLATION INITIATION FACTOR ISOFORM 4G-1"/>
    <property type="match status" value="1"/>
</dbReference>
<dbReference type="GO" id="GO:0003743">
    <property type="term" value="F:translation initiation factor activity"/>
    <property type="evidence" value="ECO:0007669"/>
    <property type="project" value="UniProtKB-KW"/>
</dbReference>